<evidence type="ECO:0000256" key="3">
    <source>
        <dbReference type="ARBA" id="ARBA00022833"/>
    </source>
</evidence>
<name>A0ABN8PC69_9CNID</name>
<accession>A0ABN8PC69</accession>
<feature type="compositionally biased region" description="Polar residues" evidence="5">
    <location>
        <begin position="289"/>
        <end position="298"/>
    </location>
</feature>
<evidence type="ECO:0000256" key="5">
    <source>
        <dbReference type="SAM" id="MobiDB-lite"/>
    </source>
</evidence>
<feature type="region of interest" description="Disordered" evidence="5">
    <location>
        <begin position="265"/>
        <end position="298"/>
    </location>
</feature>
<dbReference type="Pfam" id="PF22586">
    <property type="entry name" value="ANCHR-like_BBOX"/>
    <property type="match status" value="1"/>
</dbReference>
<dbReference type="Gene3D" id="3.30.40.10">
    <property type="entry name" value="Zinc/RING finger domain, C3HC4 (zinc finger)"/>
    <property type="match status" value="1"/>
</dbReference>
<feature type="compositionally biased region" description="Polar residues" evidence="5">
    <location>
        <begin position="162"/>
        <end position="171"/>
    </location>
</feature>
<evidence type="ECO:0000256" key="1">
    <source>
        <dbReference type="ARBA" id="ARBA00022723"/>
    </source>
</evidence>
<gene>
    <name evidence="7" type="ORF">PLOB_00041434</name>
</gene>
<feature type="compositionally biased region" description="Low complexity" evidence="5">
    <location>
        <begin position="274"/>
        <end position="283"/>
    </location>
</feature>
<evidence type="ECO:0000313" key="8">
    <source>
        <dbReference type="Proteomes" id="UP001159405"/>
    </source>
</evidence>
<sequence length="370" mass="41405">MAGLQCFGCGQEFGFFRREHGCKKCGRLFCSGCTSYSMVLPEHGSKKMKVCFQCFKNATSNTKKEVQNTEGNNLNDLNKNTDLPRPGQSSFQKPATSGPPRTNIPISSSASNENLSVDPDEAIRKRLAELRTDSAASEDNSPASKVTDEDIGQRFENLTGRKATSMQNSDINAPKPKKSEAEEIDDLMKQMVAETKLDEDHDKNATRITDKEIEERLAKLKDLDPSLTNQPKGREFDSDEDDETASQRYLKQILGEVALELKTDDIGEHTIGNSSKSSKPQKPGKSRPTDFNSANTPSKISSIFSKDYEANSDDDDAELPWCCICNGNAVLRCHGCDDDLYCRRCYKEGHSREDYEDHDISEYRPPRKKR</sequence>
<keyword evidence="8" id="KW-1185">Reference proteome</keyword>
<protein>
    <recommendedName>
        <fullName evidence="6">FYVE-type domain-containing protein</fullName>
    </recommendedName>
</protein>
<dbReference type="SUPFAM" id="SSF57903">
    <property type="entry name" value="FYVE/PHD zinc finger"/>
    <property type="match status" value="1"/>
</dbReference>
<dbReference type="PANTHER" id="PTHR46603:SF1">
    <property type="entry name" value="ABSCISSION_NOCUT CHECKPOINT REGULATOR"/>
    <property type="match status" value="1"/>
</dbReference>
<organism evidence="7 8">
    <name type="scientific">Porites lobata</name>
    <dbReference type="NCBI Taxonomy" id="104759"/>
    <lineage>
        <taxon>Eukaryota</taxon>
        <taxon>Metazoa</taxon>
        <taxon>Cnidaria</taxon>
        <taxon>Anthozoa</taxon>
        <taxon>Hexacorallia</taxon>
        <taxon>Scleractinia</taxon>
        <taxon>Fungiina</taxon>
        <taxon>Poritidae</taxon>
        <taxon>Porites</taxon>
    </lineage>
</organism>
<comment type="caution">
    <text evidence="7">The sequence shown here is derived from an EMBL/GenBank/DDBJ whole genome shotgun (WGS) entry which is preliminary data.</text>
</comment>
<reference evidence="7 8" key="1">
    <citation type="submission" date="2022-05" db="EMBL/GenBank/DDBJ databases">
        <authorList>
            <consortium name="Genoscope - CEA"/>
            <person name="William W."/>
        </authorList>
    </citation>
    <scope>NUCLEOTIDE SEQUENCE [LARGE SCALE GENOMIC DNA]</scope>
</reference>
<feature type="region of interest" description="Disordered" evidence="5">
    <location>
        <begin position="131"/>
        <end position="181"/>
    </location>
</feature>
<feature type="compositionally biased region" description="Low complexity" evidence="5">
    <location>
        <begin position="68"/>
        <end position="83"/>
    </location>
</feature>
<dbReference type="InterPro" id="IPR044553">
    <property type="entry name" value="Bbox1_ANCHR"/>
</dbReference>
<evidence type="ECO:0000313" key="7">
    <source>
        <dbReference type="EMBL" id="CAH3140897.1"/>
    </source>
</evidence>
<dbReference type="CDD" id="cd19817">
    <property type="entry name" value="Bbox1_ANCHR-like"/>
    <property type="match status" value="1"/>
</dbReference>
<keyword evidence="1" id="KW-0479">Metal-binding</keyword>
<dbReference type="SMART" id="SM00064">
    <property type="entry name" value="FYVE"/>
    <property type="match status" value="1"/>
</dbReference>
<dbReference type="EMBL" id="CALNXK010000065">
    <property type="protein sequence ID" value="CAH3140897.1"/>
    <property type="molecule type" value="Genomic_DNA"/>
</dbReference>
<feature type="domain" description="FYVE-type" evidence="6">
    <location>
        <begin position="5"/>
        <end position="59"/>
    </location>
</feature>
<dbReference type="Proteomes" id="UP001159405">
    <property type="component" value="Unassembled WGS sequence"/>
</dbReference>
<feature type="region of interest" description="Disordered" evidence="5">
    <location>
        <begin position="219"/>
        <end position="245"/>
    </location>
</feature>
<keyword evidence="3" id="KW-0862">Zinc</keyword>
<dbReference type="SUPFAM" id="SSF57845">
    <property type="entry name" value="B-box zinc-binding domain"/>
    <property type="match status" value="1"/>
</dbReference>
<feature type="region of interest" description="Disordered" evidence="5">
    <location>
        <begin position="63"/>
        <end position="119"/>
    </location>
</feature>
<dbReference type="PANTHER" id="PTHR46603">
    <property type="entry name" value="ABSCISSION/NOCUT CHECKPOINT REGULATOR"/>
    <property type="match status" value="1"/>
</dbReference>
<proteinExistence type="predicted"/>
<feature type="compositionally biased region" description="Polar residues" evidence="5">
    <location>
        <begin position="104"/>
        <end position="115"/>
    </location>
</feature>
<evidence type="ECO:0000259" key="6">
    <source>
        <dbReference type="PROSITE" id="PS50178"/>
    </source>
</evidence>
<dbReference type="CDD" id="cd15749">
    <property type="entry name" value="FYVE_ZFY19"/>
    <property type="match status" value="1"/>
</dbReference>
<dbReference type="PROSITE" id="PS50178">
    <property type="entry name" value="ZF_FYVE"/>
    <property type="match status" value="1"/>
</dbReference>
<dbReference type="InterPro" id="IPR011011">
    <property type="entry name" value="Znf_FYVE_PHD"/>
</dbReference>
<keyword evidence="2 4" id="KW-0863">Zinc-finger</keyword>
<dbReference type="InterPro" id="IPR013083">
    <property type="entry name" value="Znf_RING/FYVE/PHD"/>
</dbReference>
<evidence type="ECO:0000256" key="4">
    <source>
        <dbReference type="PROSITE-ProRule" id="PRU00091"/>
    </source>
</evidence>
<dbReference type="InterPro" id="IPR000306">
    <property type="entry name" value="Znf_FYVE"/>
</dbReference>
<evidence type="ECO:0000256" key="2">
    <source>
        <dbReference type="ARBA" id="ARBA00022771"/>
    </source>
</evidence>
<feature type="compositionally biased region" description="Polar residues" evidence="5">
    <location>
        <begin position="134"/>
        <end position="144"/>
    </location>
</feature>
<dbReference type="Pfam" id="PF01363">
    <property type="entry name" value="FYVE"/>
    <property type="match status" value="1"/>
</dbReference>
<dbReference type="InterPro" id="IPR017455">
    <property type="entry name" value="Znf_FYVE-rel"/>
</dbReference>